<evidence type="ECO:0000256" key="3">
    <source>
        <dbReference type="ARBA" id="ARBA00023157"/>
    </source>
</evidence>
<dbReference type="InterPro" id="IPR011990">
    <property type="entry name" value="TPR-like_helical_dom_sf"/>
</dbReference>
<dbReference type="PANTHER" id="PTHR11102">
    <property type="entry name" value="SEL-1-LIKE PROTEIN"/>
    <property type="match status" value="1"/>
</dbReference>
<protein>
    <recommendedName>
        <fullName evidence="2">beta-lactamase</fullName>
        <ecNumber evidence="2">3.5.2.6</ecNumber>
    </recommendedName>
</protein>
<dbReference type="RefSeq" id="WP_129011888.1">
    <property type="nucleotide sequence ID" value="NZ_CP053835.1"/>
</dbReference>
<keyword evidence="3" id="KW-1015">Disulfide bond</keyword>
<dbReference type="InterPro" id="IPR006597">
    <property type="entry name" value="Sel1-like"/>
</dbReference>
<dbReference type="Pfam" id="PF08238">
    <property type="entry name" value="Sel1"/>
    <property type="match status" value="3"/>
</dbReference>
<dbReference type="SUPFAM" id="SSF81901">
    <property type="entry name" value="HCP-like"/>
    <property type="match status" value="1"/>
</dbReference>
<keyword evidence="4" id="KW-0046">Antibiotic resistance</keyword>
<evidence type="ECO:0000313" key="5">
    <source>
        <dbReference type="EMBL" id="QKF78836.1"/>
    </source>
</evidence>
<dbReference type="EC" id="3.5.2.6" evidence="2"/>
<evidence type="ECO:0000256" key="4">
    <source>
        <dbReference type="ARBA" id="ARBA00023251"/>
    </source>
</evidence>
<evidence type="ECO:0000256" key="2">
    <source>
        <dbReference type="ARBA" id="ARBA00012865"/>
    </source>
</evidence>
<reference evidence="5 6" key="1">
    <citation type="submission" date="2020-05" db="EMBL/GenBank/DDBJ databases">
        <title>Complete genome sequencing of Campylobacter and Arcobacter type strains.</title>
        <authorList>
            <person name="Miller W.G."/>
            <person name="Yee E."/>
        </authorList>
    </citation>
    <scope>NUCLEOTIDE SEQUENCE [LARGE SCALE GENOMIC DNA]</scope>
    <source>
        <strain evidence="5 6">LMG 25694</strain>
    </source>
</reference>
<dbReference type="InterPro" id="IPR050767">
    <property type="entry name" value="Sel1_AlgK"/>
</dbReference>
<dbReference type="GO" id="GO:0046677">
    <property type="term" value="P:response to antibiotic"/>
    <property type="evidence" value="ECO:0007669"/>
    <property type="project" value="UniProtKB-KW"/>
</dbReference>
<evidence type="ECO:0000313" key="6">
    <source>
        <dbReference type="Proteomes" id="UP000503313"/>
    </source>
</evidence>
<evidence type="ECO:0000256" key="1">
    <source>
        <dbReference type="ARBA" id="ARBA00001526"/>
    </source>
</evidence>
<dbReference type="EMBL" id="CP053835">
    <property type="protein sequence ID" value="QKF78836.1"/>
    <property type="molecule type" value="Genomic_DNA"/>
</dbReference>
<dbReference type="Gene3D" id="1.25.40.10">
    <property type="entry name" value="Tetratricopeptide repeat domain"/>
    <property type="match status" value="1"/>
</dbReference>
<dbReference type="AlphaFoldDB" id="A0AAE7BGF3"/>
<sequence length="215" mass="24847">MLKPIILSISAVFLFTACSFKIPSFDWFSFSDSDKYADILQEADNCQKVENEDSKLSCYRNIENTNSFAQIRLGTYYANKKDYKSALKYLNQAKQNDNIYANLPLAFLYYKGEGVQKDLNKSFELLKESSDIDPTAAYQLSRFYLQGINTKIDNEKGIELLNFAASKGVSAAQEILVNTYKNGLFEQPRDQKKVEFWQNKLKEEVEDVNHKIYRL</sequence>
<dbReference type="GO" id="GO:0036503">
    <property type="term" value="P:ERAD pathway"/>
    <property type="evidence" value="ECO:0007669"/>
    <property type="project" value="TreeGrafter"/>
</dbReference>
<gene>
    <name evidence="5" type="ORF">ADFLV_2866</name>
</gene>
<keyword evidence="6" id="KW-1185">Reference proteome</keyword>
<name>A0AAE7BGF3_9BACT</name>
<dbReference type="KEGG" id="adz:ADFLV_2866"/>
<accession>A0AAE7BGF3</accession>
<dbReference type="PROSITE" id="PS51257">
    <property type="entry name" value="PROKAR_LIPOPROTEIN"/>
    <property type="match status" value="1"/>
</dbReference>
<dbReference type="Proteomes" id="UP000503313">
    <property type="component" value="Chromosome"/>
</dbReference>
<proteinExistence type="predicted"/>
<dbReference type="GO" id="GO:0008800">
    <property type="term" value="F:beta-lactamase activity"/>
    <property type="evidence" value="ECO:0007669"/>
    <property type="project" value="UniProtKB-EC"/>
</dbReference>
<comment type="catalytic activity">
    <reaction evidence="1">
        <text>a beta-lactam + H2O = a substituted beta-amino acid</text>
        <dbReference type="Rhea" id="RHEA:20401"/>
        <dbReference type="ChEBI" id="CHEBI:15377"/>
        <dbReference type="ChEBI" id="CHEBI:35627"/>
        <dbReference type="ChEBI" id="CHEBI:140347"/>
        <dbReference type="EC" id="3.5.2.6"/>
    </reaction>
</comment>
<organism evidence="5 6">
    <name type="scientific">Arcobacter defluvii</name>
    <dbReference type="NCBI Taxonomy" id="873191"/>
    <lineage>
        <taxon>Bacteria</taxon>
        <taxon>Pseudomonadati</taxon>
        <taxon>Campylobacterota</taxon>
        <taxon>Epsilonproteobacteria</taxon>
        <taxon>Campylobacterales</taxon>
        <taxon>Arcobacteraceae</taxon>
        <taxon>Arcobacter</taxon>
    </lineage>
</organism>
<dbReference type="SMART" id="SM00671">
    <property type="entry name" value="SEL1"/>
    <property type="match status" value="3"/>
</dbReference>
<dbReference type="PANTHER" id="PTHR11102:SF147">
    <property type="entry name" value="SEL1L ADAPTOR SUBUNIT OF ERAD E3 UBIQUITIN LIGASE"/>
    <property type="match status" value="1"/>
</dbReference>